<dbReference type="Gene3D" id="1.10.486.10">
    <property type="entry name" value="PCRA, domain 4"/>
    <property type="match status" value="1"/>
</dbReference>
<reference evidence="21" key="2">
    <citation type="submission" date="2021-04" db="EMBL/GenBank/DDBJ databases">
        <authorList>
            <person name="Gilroy R."/>
        </authorList>
    </citation>
    <scope>NUCLEOTIDE SEQUENCE</scope>
    <source>
        <strain evidence="21">USASDec5-558</strain>
    </source>
</reference>
<dbReference type="PROSITE" id="PS51198">
    <property type="entry name" value="UVRD_HELICASE_ATP_BIND"/>
    <property type="match status" value="1"/>
</dbReference>
<dbReference type="Gene3D" id="3.40.50.300">
    <property type="entry name" value="P-loop containing nucleotide triphosphate hydrolases"/>
    <property type="match status" value="4"/>
</dbReference>
<comment type="cofactor">
    <cofactor evidence="15">
        <name>Mg(2+)</name>
        <dbReference type="ChEBI" id="CHEBI:18420"/>
    </cofactor>
    <text evidence="15">Binds 1 Mg(2+) ion per subunit.</text>
</comment>
<dbReference type="InterPro" id="IPR027417">
    <property type="entry name" value="P-loop_NTPase"/>
</dbReference>
<evidence type="ECO:0000256" key="2">
    <source>
        <dbReference type="ARBA" id="ARBA00022723"/>
    </source>
</evidence>
<dbReference type="InterPro" id="IPR014016">
    <property type="entry name" value="UvrD-like_ATP-bd"/>
</dbReference>
<comment type="domain">
    <text evidence="15">The N-terminal DNA-binding domain is a ssDNA-dependent ATPase and has ATP-dependent 3'-5' helicase function. This domain interacts with RecC.</text>
</comment>
<evidence type="ECO:0000256" key="4">
    <source>
        <dbReference type="ARBA" id="ARBA00022763"/>
    </source>
</evidence>
<dbReference type="EC" id="5.6.2.4" evidence="15"/>
<keyword evidence="8 15" id="KW-0067">ATP-binding</keyword>
<dbReference type="InterPro" id="IPR004586">
    <property type="entry name" value="RecB"/>
</dbReference>
<keyword evidence="7 15" id="KW-0269">Exonuclease</keyword>
<evidence type="ECO:0000256" key="14">
    <source>
        <dbReference type="ARBA" id="ARBA00048988"/>
    </source>
</evidence>
<keyword evidence="11 15" id="KW-0234">DNA repair</keyword>
<name>A0A9D1WCU1_9GAMM</name>
<feature type="binding site" evidence="15">
    <location>
        <position position="1703"/>
    </location>
    <ligand>
        <name>Mg(2+)</name>
        <dbReference type="ChEBI" id="CHEBI:18420"/>
    </ligand>
</feature>
<keyword evidence="2 15" id="KW-0479">Metal-binding</keyword>
<accession>A0A9D1WCU1</accession>
<dbReference type="Pfam" id="PF00580">
    <property type="entry name" value="UvrD-helicase"/>
    <property type="match status" value="2"/>
</dbReference>
<keyword evidence="1 15" id="KW-0540">Nuclease</keyword>
<evidence type="ECO:0000256" key="13">
    <source>
        <dbReference type="ARBA" id="ARBA00034617"/>
    </source>
</evidence>
<evidence type="ECO:0000256" key="11">
    <source>
        <dbReference type="ARBA" id="ARBA00023204"/>
    </source>
</evidence>
<feature type="binding site" evidence="15">
    <location>
        <position position="1778"/>
    </location>
    <ligand>
        <name>Mg(2+)</name>
        <dbReference type="ChEBI" id="CHEBI:18420"/>
    </ligand>
</feature>
<feature type="domain" description="UvrD-like helicase C-terminal" evidence="20">
    <location>
        <begin position="865"/>
        <end position="1145"/>
    </location>
</feature>
<dbReference type="GO" id="GO:0000724">
    <property type="term" value="P:double-strand break repair via homologous recombination"/>
    <property type="evidence" value="ECO:0007669"/>
    <property type="project" value="UniProtKB-UniRule"/>
</dbReference>
<dbReference type="GO" id="GO:0008854">
    <property type="term" value="F:exodeoxyribonuclease V activity"/>
    <property type="evidence" value="ECO:0007669"/>
    <property type="project" value="UniProtKB-EC"/>
</dbReference>
<dbReference type="PANTHER" id="PTHR11070:SF23">
    <property type="entry name" value="RECBCD ENZYME SUBUNIT RECB"/>
    <property type="match status" value="1"/>
</dbReference>
<feature type="active site" description="For nuclease activity" evidence="15">
    <location>
        <position position="1778"/>
    </location>
</feature>
<evidence type="ECO:0000256" key="18">
    <source>
        <dbReference type="SAM" id="MobiDB-lite"/>
    </source>
</evidence>
<evidence type="ECO:0000313" key="21">
    <source>
        <dbReference type="EMBL" id="HIX56554.1"/>
    </source>
</evidence>
<feature type="region of interest" description="Nuclease activity, interacts with RecD and RecA" evidence="15">
    <location>
        <begin position="1425"/>
        <end position="1888"/>
    </location>
</feature>
<reference evidence="21" key="1">
    <citation type="journal article" date="2021" name="PeerJ">
        <title>Extensive microbial diversity within the chicken gut microbiome revealed by metagenomics and culture.</title>
        <authorList>
            <person name="Gilroy R."/>
            <person name="Ravi A."/>
            <person name="Getino M."/>
            <person name="Pursley I."/>
            <person name="Horton D.L."/>
            <person name="Alikhan N.F."/>
            <person name="Baker D."/>
            <person name="Gharbi K."/>
            <person name="Hall N."/>
            <person name="Watson M."/>
            <person name="Adriaenssens E.M."/>
            <person name="Foster-Nyarko E."/>
            <person name="Jarju S."/>
            <person name="Secka A."/>
            <person name="Antonio M."/>
            <person name="Oren A."/>
            <person name="Chaudhuri R.R."/>
            <person name="La Ragione R."/>
            <person name="Hildebrand F."/>
            <person name="Pallen M.J."/>
        </authorList>
    </citation>
    <scope>NUCLEOTIDE SEQUENCE</scope>
    <source>
        <strain evidence="21">USASDec5-558</strain>
    </source>
</reference>
<comment type="similarity">
    <text evidence="15">Belongs to the helicase family. UvrD subfamily.</text>
</comment>
<keyword evidence="12 15" id="KW-0413">Isomerase</keyword>
<evidence type="ECO:0000256" key="5">
    <source>
        <dbReference type="ARBA" id="ARBA00022801"/>
    </source>
</evidence>
<keyword evidence="9 15" id="KW-0460">Magnesium</keyword>
<dbReference type="GO" id="GO:0005829">
    <property type="term" value="C:cytosol"/>
    <property type="evidence" value="ECO:0007669"/>
    <property type="project" value="TreeGrafter"/>
</dbReference>
<keyword evidence="6 15" id="KW-0347">Helicase</keyword>
<dbReference type="CDD" id="cd22352">
    <property type="entry name" value="RecB_C-like"/>
    <property type="match status" value="1"/>
</dbReference>
<feature type="binding site" evidence="15">
    <location>
        <position position="1552"/>
    </location>
    <ligand>
        <name>Mg(2+)</name>
        <dbReference type="ChEBI" id="CHEBI:18420"/>
    </ligand>
</feature>
<keyword evidence="5 15" id="KW-0378">Hydrolase</keyword>
<dbReference type="PROSITE" id="PS51217">
    <property type="entry name" value="UVRD_HELICASE_CTER"/>
    <property type="match status" value="1"/>
</dbReference>
<dbReference type="Pfam" id="PF13361">
    <property type="entry name" value="UvrD_C"/>
    <property type="match status" value="1"/>
</dbReference>
<evidence type="ECO:0000256" key="16">
    <source>
        <dbReference type="PROSITE-ProRule" id="PRU00560"/>
    </source>
</evidence>
<comment type="domain">
    <text evidence="15">The C-terminal domain has nuclease activity and interacts with RecD. It interacts with RecA, facilitating its loading onto ssDNA.</text>
</comment>
<proteinExistence type="inferred from homology"/>
<dbReference type="EMBL" id="DXEV01000074">
    <property type="protein sequence ID" value="HIX56554.1"/>
    <property type="molecule type" value="Genomic_DNA"/>
</dbReference>
<evidence type="ECO:0000256" key="10">
    <source>
        <dbReference type="ARBA" id="ARBA00023125"/>
    </source>
</evidence>
<dbReference type="SUPFAM" id="SSF52980">
    <property type="entry name" value="Restriction endonuclease-like"/>
    <property type="match status" value="2"/>
</dbReference>
<comment type="miscellaneous">
    <text evidence="15">In the RecBCD complex, RecB has a slow 3'-5' helicase, an exonuclease activity and loads RecA onto ssDNA, RecD has a fast 5'-3' helicase activity, while RecC stimulates the ATPase and processivity of the RecB helicase and contributes to recognition of the Chi site.</text>
</comment>
<dbReference type="GO" id="GO:0005524">
    <property type="term" value="F:ATP binding"/>
    <property type="evidence" value="ECO:0007669"/>
    <property type="project" value="UniProtKB-UniRule"/>
</dbReference>
<feature type="coiled-coil region" evidence="17">
    <location>
        <begin position="510"/>
        <end position="564"/>
    </location>
</feature>
<evidence type="ECO:0000256" key="6">
    <source>
        <dbReference type="ARBA" id="ARBA00022806"/>
    </source>
</evidence>
<dbReference type="EC" id="3.1.11.5" evidence="15"/>
<evidence type="ECO:0000256" key="1">
    <source>
        <dbReference type="ARBA" id="ARBA00022722"/>
    </source>
</evidence>
<gene>
    <name evidence="15" type="primary">recB</name>
    <name evidence="21" type="ORF">H9850_03665</name>
</gene>
<dbReference type="GO" id="GO:0003677">
    <property type="term" value="F:DNA binding"/>
    <property type="evidence" value="ECO:0007669"/>
    <property type="project" value="UniProtKB-UniRule"/>
</dbReference>
<dbReference type="Proteomes" id="UP000886829">
    <property type="component" value="Unassembled WGS sequence"/>
</dbReference>
<evidence type="ECO:0000313" key="22">
    <source>
        <dbReference type="Proteomes" id="UP000886829"/>
    </source>
</evidence>
<evidence type="ECO:0000256" key="17">
    <source>
        <dbReference type="SAM" id="Coils"/>
    </source>
</evidence>
<dbReference type="InterPro" id="IPR000212">
    <property type="entry name" value="DNA_helicase_UvrD/REP"/>
</dbReference>
<comment type="catalytic activity">
    <reaction evidence="14 15">
        <text>ATP + H2O = ADP + phosphate + H(+)</text>
        <dbReference type="Rhea" id="RHEA:13065"/>
        <dbReference type="ChEBI" id="CHEBI:15377"/>
        <dbReference type="ChEBI" id="CHEBI:15378"/>
        <dbReference type="ChEBI" id="CHEBI:30616"/>
        <dbReference type="ChEBI" id="CHEBI:43474"/>
        <dbReference type="ChEBI" id="CHEBI:456216"/>
        <dbReference type="EC" id="5.6.2.4"/>
    </reaction>
</comment>
<keyword evidence="3 15" id="KW-0547">Nucleotide-binding</keyword>
<evidence type="ECO:0000256" key="8">
    <source>
        <dbReference type="ARBA" id="ARBA00022840"/>
    </source>
</evidence>
<evidence type="ECO:0000256" key="9">
    <source>
        <dbReference type="ARBA" id="ARBA00022842"/>
    </source>
</evidence>
<evidence type="ECO:0000256" key="12">
    <source>
        <dbReference type="ARBA" id="ARBA00023235"/>
    </source>
</evidence>
<evidence type="ECO:0000259" key="20">
    <source>
        <dbReference type="PROSITE" id="PS51217"/>
    </source>
</evidence>
<feature type="region of interest" description="Disordered" evidence="18">
    <location>
        <begin position="843"/>
        <end position="886"/>
    </location>
</feature>
<keyword evidence="4 15" id="KW-0227">DNA damage</keyword>
<keyword evidence="17" id="KW-0175">Coiled coil</keyword>
<evidence type="ECO:0000259" key="19">
    <source>
        <dbReference type="PROSITE" id="PS51198"/>
    </source>
</evidence>
<dbReference type="InterPro" id="IPR011335">
    <property type="entry name" value="Restrct_endonuc-II-like"/>
</dbReference>
<protein>
    <recommendedName>
        <fullName evidence="15">RecBCD enzyme subunit RecB</fullName>
        <ecNumber evidence="15">3.1.11.5</ecNumber>
        <ecNumber evidence="15">5.6.2.4</ecNumber>
    </recommendedName>
    <alternativeName>
        <fullName evidence="15">DNA 3'-5' helicase subunit RecB</fullName>
    </alternativeName>
    <alternativeName>
        <fullName evidence="15">Exonuclease V subunit RecB</fullName>
        <shortName evidence="15">ExoV subunit RecB</shortName>
    </alternativeName>
    <alternativeName>
        <fullName evidence="15">Helicase/nuclease RecBCD subunit RecB</fullName>
    </alternativeName>
</protein>
<feature type="binding site" evidence="16">
    <location>
        <begin position="33"/>
        <end position="40"/>
    </location>
    <ligand>
        <name>ATP</name>
        <dbReference type="ChEBI" id="CHEBI:30616"/>
    </ligand>
</feature>
<organism evidence="21 22">
    <name type="scientific">Candidatus Anaerobiospirillum pullistercoris</name>
    <dbReference type="NCBI Taxonomy" id="2838452"/>
    <lineage>
        <taxon>Bacteria</taxon>
        <taxon>Pseudomonadati</taxon>
        <taxon>Pseudomonadota</taxon>
        <taxon>Gammaproteobacteria</taxon>
        <taxon>Aeromonadales</taxon>
        <taxon>Succinivibrionaceae</taxon>
        <taxon>Anaerobiospirillum</taxon>
    </lineage>
</organism>
<feature type="region of interest" description="DNA-binding and helicase activity, interacts with RecC" evidence="15">
    <location>
        <begin position="1"/>
        <end position="1388"/>
    </location>
</feature>
<dbReference type="Gene3D" id="3.90.320.10">
    <property type="match status" value="2"/>
</dbReference>
<evidence type="ECO:0000256" key="3">
    <source>
        <dbReference type="ARBA" id="ARBA00022741"/>
    </source>
</evidence>
<keyword evidence="10 15" id="KW-0238">DNA-binding</keyword>
<dbReference type="GO" id="GO:0000287">
    <property type="term" value="F:magnesium ion binding"/>
    <property type="evidence" value="ECO:0007669"/>
    <property type="project" value="UniProtKB-UniRule"/>
</dbReference>
<dbReference type="HAMAP" id="MF_01485">
    <property type="entry name" value="RecB"/>
    <property type="match status" value="1"/>
</dbReference>
<sequence>MPASQAKSSGLKEKSRSLDVMTFNMSQPALIEASAGTGKTYTITNLVLRALLGVGKDGTTLARPLQLEEMLIVTFTNAATADLRKRVYNRIRDTRIYLEHFLDFSLEQILLALHQEGVSDAQQAALWESKSGRAKTQALILCKKKQLQFGHVANDDELHAIIAASEGKSLDEVEAEFDSSLAAGAAAGVGTGADQDAEALSSSEAETELYKSSSFSSDELDQIFVELRVDKLIKLAQDQDILGKDAVQAEILTNLLQRASVLARSELVAGGKLTEDDSEAGSEESFEGPSVSLLRNAIQILMRAERSINNAAICTIHSFCNTALTQIYALEAGEAFNTSLKLELQHEIHEACYTVWRRLFYKKNSSKQLLSDLYSTSSREGAPVNDPLSFYQKTKNLNAVRLSDRNDGFFGYQLLGIEELLQECNLELDREQPLEPQVVAYIARLDAFMDQLYTNLVDSAQRFVTSNPLSKFAAFYDFEQQCFTSNLLSVCPKLDSSADSRAYLSFIPAFYSLLDQVQQAQQELQQLQEQAAASAASDANSATAQALDAAVDKQQQKVKQFQAKLFASAKDLLADRDNPLRHRRKGGDAAAEAVAPLKMLVDELNTILAQVVGNNDEYFTSVRHLLRTLVSIVLNDEIDRICKDQHVMSADDVLRRLDFALNSRGALGKRLAWSIRARYPLAMIDEFQDTDPIQFNIFSAIYLNEEAMKNQAYCYLIGDPKQSIYAFRGSDINSYLKAKDIVLDLTQKHGLYTLDTNYRSAPDIVYASNAIFDTWFNFDNVNPFDEANIQFSSVFSKLEKEQGGKKTATPNKPAQPEFVFGGVEELLFYPPLHKNIAFGPLPSAQSELSSEDKAPSVPSFKPTNTTEDDAANAEASEKKGEEWNSPFLGASRRGNTYIVDVGETDNKGKLNERYALATAQIVQRLLQNGKLGKEGKRRAVVPGDIAILVRSAAENDLIQQKLWELQIPSVYFSDNSSVLGNGETPSAESIELSYLMEAMCDCTNRNKVSRVLGSRLLSLSTEEFLQLSDEEHFEREVQLLNLCAQTWKRFGFLPAFLQWGNYPDHKQSERLLQLKDGERLYTNYCHISEIIQNAHQQKGGLAAQLHWFYELIYKDQSLFEQDITQKRLESEKEQIKILTIHKSKGLEFPIVLMPFLWSTQQKPSGKNEYYGTTKYYDAVEKKHTVLDFNPERELEVTKLVLHKLEQEQLDGKKWLPPLNEDDIPVNINETYVAANPFNVGNYGSMHYAVPGRRTVRYLKPTKTQLKACELSAQEEQREHARLLYVAITRAKYANFLFVGKASKAQGEPTSLAYLQGIVGNDAGDGKADPDKFMLTASFMSEIFTVVNGLHLLPAELLSDEEKDKLAQELARMADDDLPELKNEVQGAKDAQESVSPDGMTPESKTPESVPPYAISFLYKNAVDKSFNIFSYTSLVSHAEAQRIYRSAMQSTGAASSEVPETTHLHDGANDSLYRELVHGAQEPRKATVIEAQYEPVPTSGKFSLGDSRYSLSALMQEYWQNNAYCVAGDVFKRFGSVSLDFPRGSAPGSFMHRILEFVDFELFKNLGWHDYLVANVMELLSKGNRGSDYYKMLRALSARLHTAQMEQSPTFKQRLGEWFNDVLEAPIVQGRYHCFALADLQPLSYEREMEFLMSNKRFNTKAIDEICRQVAKTLLPPKAQQSILPTLKLDGRELIGYCKGSIDLACRLDLNQHLALRLRPDLVQQMPEDKVTMIRHGVADLQQLLLEDDDEVRHLYGDAEINLDLEADEPDVKYFVIDYKSNYLGDSFVSYDRDGLLASIYTHRYDVQFLIYTLALYRFLKRRMGVSFDASEQELRAFYDRHVGGVLYLYLRGLQANYLRDHISTGVFSTKIDFAVIHKLDQIFDGGH</sequence>
<evidence type="ECO:0000256" key="15">
    <source>
        <dbReference type="HAMAP-Rule" id="MF_01485"/>
    </source>
</evidence>
<comment type="catalytic activity">
    <reaction evidence="15">
        <text>Exonucleolytic cleavage (in the presence of ATP) in either 5'- to 3'- or 3'- to 5'-direction to yield 5'-phosphooligonucleotides.</text>
        <dbReference type="EC" id="3.1.11.5"/>
    </reaction>
</comment>
<feature type="domain" description="UvrD-like helicase ATP-binding" evidence="19">
    <location>
        <begin position="12"/>
        <end position="761"/>
    </location>
</feature>
<dbReference type="GO" id="GO:0009338">
    <property type="term" value="C:exodeoxyribonuclease V complex"/>
    <property type="evidence" value="ECO:0007669"/>
    <property type="project" value="TreeGrafter"/>
</dbReference>
<dbReference type="SUPFAM" id="SSF52540">
    <property type="entry name" value="P-loop containing nucleoside triphosphate hydrolases"/>
    <property type="match status" value="1"/>
</dbReference>
<comment type="catalytic activity">
    <reaction evidence="13 15">
        <text>Couples ATP hydrolysis with the unwinding of duplex DNA by translocating in the 3'-5' direction.</text>
        <dbReference type="EC" id="5.6.2.4"/>
    </reaction>
</comment>
<feature type="region of interest" description="Disordered" evidence="18">
    <location>
        <begin position="1383"/>
        <end position="1407"/>
    </location>
</feature>
<dbReference type="PANTHER" id="PTHR11070">
    <property type="entry name" value="UVRD / RECB / PCRA DNA HELICASE FAMILY MEMBER"/>
    <property type="match status" value="1"/>
</dbReference>
<comment type="subunit">
    <text evidence="15">Heterotrimer of RecB, RecC and RecD. All subunits contribute to DNA-binding. Interacts with RecA.</text>
</comment>
<evidence type="ECO:0000256" key="7">
    <source>
        <dbReference type="ARBA" id="ARBA00022839"/>
    </source>
</evidence>
<dbReference type="InterPro" id="IPR014017">
    <property type="entry name" value="DNA_helicase_UvrD-like_C"/>
</dbReference>
<comment type="caution">
    <text evidence="21">The sequence shown here is derived from an EMBL/GenBank/DDBJ whole genome shotgun (WGS) entry which is preliminary data.</text>
</comment>
<comment type="function">
    <text evidence="15">A helicase/nuclease that prepares dsDNA breaks (DSB) for recombinational DNA repair. Binds to DSBs and unwinds DNA via a highly rapid and processive ATP-dependent bidirectional helicase activity. Unwinds dsDNA until it encounters a Chi (crossover hotspot instigator) sequence from the 3' direction. Cuts ssDNA a few nucleotides 3' to the Chi site. The properties and activities of the enzyme are changed at Chi. The Chi-altered holoenzyme produces a long 3'-ssDNA overhang and facilitates RecA-binding to the ssDNA for homologous DNA recombination and repair. Holoenzyme degrades any linearized DNA that is unable to undergo homologous recombination. In the holoenzyme this subunit contributes ATPase, 3'-5' helicase, exonuclease activity and loads RecA onto ssDNA.</text>
</comment>
<dbReference type="GO" id="GO:0043138">
    <property type="term" value="F:3'-5' DNA helicase activity"/>
    <property type="evidence" value="ECO:0007669"/>
    <property type="project" value="UniProtKB-UniRule"/>
</dbReference>
<dbReference type="InterPro" id="IPR011604">
    <property type="entry name" value="PDDEXK-like_dom_sf"/>
</dbReference>